<dbReference type="GO" id="GO:0005886">
    <property type="term" value="C:plasma membrane"/>
    <property type="evidence" value="ECO:0007669"/>
    <property type="project" value="UniProtKB-SubCell"/>
</dbReference>
<dbReference type="EMBL" id="BMQB01000011">
    <property type="protein sequence ID" value="GGK07465.1"/>
    <property type="molecule type" value="Genomic_DNA"/>
</dbReference>
<dbReference type="PANTHER" id="PTHR30151">
    <property type="entry name" value="ALKANE SULFONATE ABC TRANSPORTER-RELATED, MEMBRANE SUBUNIT"/>
    <property type="match status" value="1"/>
</dbReference>
<feature type="transmembrane region" description="Helical" evidence="7">
    <location>
        <begin position="131"/>
        <end position="148"/>
    </location>
</feature>
<dbReference type="CDD" id="cd06261">
    <property type="entry name" value="TM_PBP2"/>
    <property type="match status" value="1"/>
</dbReference>
<dbReference type="AlphaFoldDB" id="A0A8J3BAL1"/>
<feature type="transmembrane region" description="Helical" evidence="7">
    <location>
        <begin position="95"/>
        <end position="119"/>
    </location>
</feature>
<feature type="transmembrane region" description="Helical" evidence="7">
    <location>
        <begin position="154"/>
        <end position="176"/>
    </location>
</feature>
<keyword evidence="3" id="KW-1003">Cell membrane</keyword>
<dbReference type="RefSeq" id="WP_189171900.1">
    <property type="nucleotide sequence ID" value="NZ_BMQB01000011.1"/>
</dbReference>
<feature type="transmembrane region" description="Helical" evidence="7">
    <location>
        <begin position="197"/>
        <end position="223"/>
    </location>
</feature>
<keyword evidence="5 7" id="KW-1133">Transmembrane helix</keyword>
<dbReference type="Proteomes" id="UP000649739">
    <property type="component" value="Unassembled WGS sequence"/>
</dbReference>
<name>A0A8J3BAL1_9ACTN</name>
<reference evidence="9" key="2">
    <citation type="submission" date="2020-09" db="EMBL/GenBank/DDBJ databases">
        <authorList>
            <person name="Sun Q."/>
            <person name="Ohkuma M."/>
        </authorList>
    </citation>
    <scope>NUCLEOTIDE SEQUENCE</scope>
    <source>
        <strain evidence="9">JCM 3090</strain>
    </source>
</reference>
<evidence type="ECO:0000313" key="10">
    <source>
        <dbReference type="Proteomes" id="UP000649739"/>
    </source>
</evidence>
<accession>A0A8J3BAL1</accession>
<comment type="subcellular location">
    <subcellularLocation>
        <location evidence="1 7">Cell membrane</location>
        <topology evidence="1 7">Multi-pass membrane protein</topology>
    </subcellularLocation>
</comment>
<proteinExistence type="inferred from homology"/>
<dbReference type="Gene3D" id="1.10.3720.10">
    <property type="entry name" value="MetI-like"/>
    <property type="match status" value="1"/>
</dbReference>
<keyword evidence="2 7" id="KW-0813">Transport</keyword>
<dbReference type="InterPro" id="IPR000515">
    <property type="entry name" value="MetI-like"/>
</dbReference>
<feature type="domain" description="ABC transmembrane type-1" evidence="8">
    <location>
        <begin position="88"/>
        <end position="268"/>
    </location>
</feature>
<reference evidence="9" key="1">
    <citation type="journal article" date="2014" name="Int. J. Syst. Evol. Microbiol.">
        <title>Complete genome sequence of Corynebacterium casei LMG S-19264T (=DSM 44701T), isolated from a smear-ripened cheese.</title>
        <authorList>
            <consortium name="US DOE Joint Genome Institute (JGI-PGF)"/>
            <person name="Walter F."/>
            <person name="Albersmeier A."/>
            <person name="Kalinowski J."/>
            <person name="Ruckert C."/>
        </authorList>
    </citation>
    <scope>NUCLEOTIDE SEQUENCE</scope>
    <source>
        <strain evidence="9">JCM 3090</strain>
    </source>
</reference>
<organism evidence="9 10">
    <name type="scientific">Pilimelia anulata</name>
    <dbReference type="NCBI Taxonomy" id="53371"/>
    <lineage>
        <taxon>Bacteria</taxon>
        <taxon>Bacillati</taxon>
        <taxon>Actinomycetota</taxon>
        <taxon>Actinomycetes</taxon>
        <taxon>Micromonosporales</taxon>
        <taxon>Micromonosporaceae</taxon>
        <taxon>Pilimelia</taxon>
    </lineage>
</organism>
<evidence type="ECO:0000256" key="1">
    <source>
        <dbReference type="ARBA" id="ARBA00004651"/>
    </source>
</evidence>
<evidence type="ECO:0000256" key="4">
    <source>
        <dbReference type="ARBA" id="ARBA00022692"/>
    </source>
</evidence>
<comment type="caution">
    <text evidence="9">The sequence shown here is derived from an EMBL/GenBank/DDBJ whole genome shotgun (WGS) entry which is preliminary data.</text>
</comment>
<feature type="transmembrane region" description="Helical" evidence="7">
    <location>
        <begin position="243"/>
        <end position="264"/>
    </location>
</feature>
<dbReference type="PANTHER" id="PTHR30151:SF38">
    <property type="entry name" value="ALIPHATIC SULFONATES TRANSPORT PERMEASE PROTEIN SSUC-RELATED"/>
    <property type="match status" value="1"/>
</dbReference>
<keyword evidence="10" id="KW-1185">Reference proteome</keyword>
<keyword evidence="6 7" id="KW-0472">Membrane</keyword>
<gene>
    <name evidence="9" type="primary">ssuC</name>
    <name evidence="9" type="ORF">GCM10010123_41750</name>
</gene>
<dbReference type="SUPFAM" id="SSF161098">
    <property type="entry name" value="MetI-like"/>
    <property type="match status" value="1"/>
</dbReference>
<dbReference type="GO" id="GO:0042918">
    <property type="term" value="P:alkanesulfonate transmembrane transport"/>
    <property type="evidence" value="ECO:0007669"/>
    <property type="project" value="UniProtKB-ARBA"/>
</dbReference>
<dbReference type="InterPro" id="IPR035906">
    <property type="entry name" value="MetI-like_sf"/>
</dbReference>
<evidence type="ECO:0000256" key="5">
    <source>
        <dbReference type="ARBA" id="ARBA00022989"/>
    </source>
</evidence>
<evidence type="ECO:0000256" key="7">
    <source>
        <dbReference type="RuleBase" id="RU363032"/>
    </source>
</evidence>
<feature type="transmembrane region" description="Helical" evidence="7">
    <location>
        <begin position="38"/>
        <end position="60"/>
    </location>
</feature>
<keyword evidence="4 7" id="KW-0812">Transmembrane</keyword>
<evidence type="ECO:0000256" key="6">
    <source>
        <dbReference type="ARBA" id="ARBA00023136"/>
    </source>
</evidence>
<protein>
    <submittedName>
        <fullName evidence="9">ABC transporter permease</fullName>
    </submittedName>
</protein>
<evidence type="ECO:0000256" key="2">
    <source>
        <dbReference type="ARBA" id="ARBA00022448"/>
    </source>
</evidence>
<dbReference type="FunFam" id="1.10.3720.10:FF:000003">
    <property type="entry name" value="Aliphatic sulfonate ABC transporter permease"/>
    <property type="match status" value="1"/>
</dbReference>
<comment type="similarity">
    <text evidence="7">Belongs to the binding-protein-dependent transport system permease family.</text>
</comment>
<sequence>MSVQAYPKIVALPTAGRAPARAARVRRRRLGPGRRVPYARAVGPLLVVALWAAASATGLLDPRLLSAPWTVVATAADLITTGKLHAHVLASLQRAVLGFGIGAVIGTALAVAAGVSRVGEALIDGPVQIKRAIPTIGLIPLLILWLGIDEGFKIVLIAIAVAVIMYVQTHAGLTGIDARYVELAEVQNYTRWQFLRHVVLPGALPGFFVGLRLAVTGSWLILITVEQINALSGIGYMMAQAQLYAQTDVIVVGLVVYGLFGFTSDSVLRLIERRVLAWRRTLTS</sequence>
<dbReference type="Pfam" id="PF00528">
    <property type="entry name" value="BPD_transp_1"/>
    <property type="match status" value="1"/>
</dbReference>
<evidence type="ECO:0000259" key="8">
    <source>
        <dbReference type="PROSITE" id="PS50928"/>
    </source>
</evidence>
<dbReference type="PROSITE" id="PS50928">
    <property type="entry name" value="ABC_TM1"/>
    <property type="match status" value="1"/>
</dbReference>
<evidence type="ECO:0000313" key="9">
    <source>
        <dbReference type="EMBL" id="GGK07465.1"/>
    </source>
</evidence>
<evidence type="ECO:0000256" key="3">
    <source>
        <dbReference type="ARBA" id="ARBA00022475"/>
    </source>
</evidence>